<feature type="compositionally biased region" description="Polar residues" evidence="2">
    <location>
        <begin position="256"/>
        <end position="266"/>
    </location>
</feature>
<feature type="compositionally biased region" description="Low complexity" evidence="2">
    <location>
        <begin position="1"/>
        <end position="15"/>
    </location>
</feature>
<dbReference type="EMBL" id="CAICTM010001731">
    <property type="protein sequence ID" value="CAB9525828.1"/>
    <property type="molecule type" value="Genomic_DNA"/>
</dbReference>
<keyword evidence="1" id="KW-0863">Zinc-finger</keyword>
<feature type="region of interest" description="Disordered" evidence="2">
    <location>
        <begin position="184"/>
        <end position="443"/>
    </location>
</feature>
<dbReference type="PROSITE" id="PS50115">
    <property type="entry name" value="ARFGAP"/>
    <property type="match status" value="1"/>
</dbReference>
<organism evidence="4 5">
    <name type="scientific">Seminavis robusta</name>
    <dbReference type="NCBI Taxonomy" id="568900"/>
    <lineage>
        <taxon>Eukaryota</taxon>
        <taxon>Sar</taxon>
        <taxon>Stramenopiles</taxon>
        <taxon>Ochrophyta</taxon>
        <taxon>Bacillariophyta</taxon>
        <taxon>Bacillariophyceae</taxon>
        <taxon>Bacillariophycidae</taxon>
        <taxon>Naviculales</taxon>
        <taxon>Naviculaceae</taxon>
        <taxon>Seminavis</taxon>
    </lineage>
</organism>
<feature type="region of interest" description="Disordered" evidence="2">
    <location>
        <begin position="624"/>
        <end position="651"/>
    </location>
</feature>
<gene>
    <name evidence="4" type="ORF">SEMRO_1733_G294240.1</name>
</gene>
<evidence type="ECO:0000313" key="5">
    <source>
        <dbReference type="Proteomes" id="UP001153069"/>
    </source>
</evidence>
<dbReference type="AlphaFoldDB" id="A0A9N8ESA0"/>
<proteinExistence type="predicted"/>
<dbReference type="SMART" id="SM00105">
    <property type="entry name" value="ArfGap"/>
    <property type="match status" value="1"/>
</dbReference>
<feature type="compositionally biased region" description="Basic and acidic residues" evidence="2">
    <location>
        <begin position="233"/>
        <end position="242"/>
    </location>
</feature>
<dbReference type="GO" id="GO:0008270">
    <property type="term" value="F:zinc ion binding"/>
    <property type="evidence" value="ECO:0007669"/>
    <property type="project" value="UniProtKB-KW"/>
</dbReference>
<feature type="compositionally biased region" description="Polar residues" evidence="2">
    <location>
        <begin position="461"/>
        <end position="470"/>
    </location>
</feature>
<evidence type="ECO:0000259" key="3">
    <source>
        <dbReference type="PROSITE" id="PS50115"/>
    </source>
</evidence>
<keyword evidence="1" id="KW-0862">Zinc</keyword>
<accession>A0A9N8ESA0</accession>
<dbReference type="SUPFAM" id="SSF57863">
    <property type="entry name" value="ArfGap/RecO-like zinc finger"/>
    <property type="match status" value="1"/>
</dbReference>
<keyword evidence="1" id="KW-0479">Metal-binding</keyword>
<dbReference type="PANTHER" id="PTHR46220:SF1">
    <property type="entry name" value="ADP-RIBOSYLATION FACTOR GTPASE-ACTIVATING PROTEIN AGD12"/>
    <property type="match status" value="1"/>
</dbReference>
<keyword evidence="5" id="KW-1185">Reference proteome</keyword>
<dbReference type="Proteomes" id="UP001153069">
    <property type="component" value="Unassembled WGS sequence"/>
</dbReference>
<feature type="compositionally biased region" description="Basic and acidic residues" evidence="2">
    <location>
        <begin position="396"/>
        <end position="406"/>
    </location>
</feature>
<dbReference type="GO" id="GO:0005543">
    <property type="term" value="F:phospholipid binding"/>
    <property type="evidence" value="ECO:0007669"/>
    <property type="project" value="InterPro"/>
</dbReference>
<reference evidence="4" key="1">
    <citation type="submission" date="2020-06" db="EMBL/GenBank/DDBJ databases">
        <authorList>
            <consortium name="Plant Systems Biology data submission"/>
        </authorList>
    </citation>
    <scope>NUCLEOTIDE SEQUENCE</scope>
    <source>
        <strain evidence="4">D6</strain>
    </source>
</reference>
<dbReference type="InterPro" id="IPR038508">
    <property type="entry name" value="ArfGAP_dom_sf"/>
</dbReference>
<name>A0A9N8ESA0_9STRA</name>
<dbReference type="InterPro" id="IPR044518">
    <property type="entry name" value="ARF_GAP_AGD11/12/13"/>
</dbReference>
<dbReference type="InterPro" id="IPR001164">
    <property type="entry name" value="ArfGAP_dom"/>
</dbReference>
<feature type="compositionally biased region" description="Polar residues" evidence="2">
    <location>
        <begin position="291"/>
        <end position="302"/>
    </location>
</feature>
<feature type="region of interest" description="Disordered" evidence="2">
    <location>
        <begin position="514"/>
        <end position="565"/>
    </location>
</feature>
<dbReference type="GO" id="GO:0005096">
    <property type="term" value="F:GTPase activator activity"/>
    <property type="evidence" value="ECO:0007669"/>
    <property type="project" value="InterPro"/>
</dbReference>
<evidence type="ECO:0000313" key="4">
    <source>
        <dbReference type="EMBL" id="CAB9525828.1"/>
    </source>
</evidence>
<dbReference type="PANTHER" id="PTHR46220">
    <property type="entry name" value="ADP-RIBOSYLATION FACTOR GTPASE-ACTIVATING PROTEIN AGD12"/>
    <property type="match status" value="1"/>
</dbReference>
<feature type="compositionally biased region" description="Low complexity" evidence="2">
    <location>
        <begin position="366"/>
        <end position="381"/>
    </location>
</feature>
<dbReference type="Gene3D" id="1.10.220.150">
    <property type="entry name" value="Arf GTPase activating protein"/>
    <property type="match status" value="1"/>
</dbReference>
<evidence type="ECO:0000256" key="2">
    <source>
        <dbReference type="SAM" id="MobiDB-lite"/>
    </source>
</evidence>
<feature type="compositionally biased region" description="Basic and acidic residues" evidence="2">
    <location>
        <begin position="641"/>
        <end position="651"/>
    </location>
</feature>
<dbReference type="Pfam" id="PF01412">
    <property type="entry name" value="ArfGap"/>
    <property type="match status" value="1"/>
</dbReference>
<comment type="caution">
    <text evidence="4">The sequence shown here is derived from an EMBL/GenBank/DDBJ whole genome shotgun (WGS) entry which is preliminary data.</text>
</comment>
<sequence>MTSSTKSASTSTSSSGNVKKRPTADMTRRMAAVLRAKGNQVCADCPNTRPMWVSFLTTNSRGGSKHLGVLVCADCAQHHYFELGEKRCHIQYLKMAHEFSSLDIAVLEDAGDNDAVNRVLEATLTGDEFDKRYVDKDEKEEEKRRAKFIKHKYKKHKWIDQEKFHKLIVHLLKRERRRMQERFDDNVEEEERGEKRSSRRDCNNKPERSSSSRRLVERDRKGDHSTSSRRSSRQKDFHDSYPAEKSSSPKRPYMGSNRTSRSQRSLSAEELYPEDSRRPSMGSRKGRSQRSVHNSSTDLSAENSKRPSMSPKKNRTIRRGSNESLTPEDLRADTGTEASSSARPSLGPRGKSRRRKDFNDSLSLEDLSPALSSNSPAPSSDASRKGNLHRSCLNSKMEKPQEENETKQQVPPQPRQGQPTPRKLLPTRQASGRKGAGGFNSSCPNLSFAAHQFLQQDNKPQATNVTNIAGTPQRKLPARARSARDNNDNRGAPARGSSNPNLVLSRVRQARNNNATPAVASSRKAPFQPPMPLQSTTGPQPPRMRSNPNLMMGPPSAPQTTSRLQPTRMASNPNMMMMRPPSAAMQPPQMRPQPTRMGSNPNMMMMMRPPSAAMQPPQMRPCNLTKHNPHSRSTQASTINELDHTRWFQPT</sequence>
<protein>
    <recommendedName>
        <fullName evidence="3">Arf-GAP domain-containing protein</fullName>
    </recommendedName>
</protein>
<feature type="compositionally biased region" description="Polar residues" evidence="2">
    <location>
        <begin position="631"/>
        <end position="640"/>
    </location>
</feature>
<feature type="compositionally biased region" description="Basic and acidic residues" evidence="2">
    <location>
        <begin position="192"/>
        <end position="226"/>
    </location>
</feature>
<feature type="domain" description="Arf-GAP" evidence="3">
    <location>
        <begin position="28"/>
        <end position="166"/>
    </location>
</feature>
<feature type="region of interest" description="Disordered" evidence="2">
    <location>
        <begin position="1"/>
        <end position="25"/>
    </location>
</feature>
<evidence type="ECO:0000256" key="1">
    <source>
        <dbReference type="PROSITE-ProRule" id="PRU00288"/>
    </source>
</evidence>
<feature type="region of interest" description="Disordered" evidence="2">
    <location>
        <begin position="461"/>
        <end position="502"/>
    </location>
</feature>
<dbReference type="InterPro" id="IPR037278">
    <property type="entry name" value="ARFGAP/RecO"/>
</dbReference>